<dbReference type="EMBL" id="LMWP01000046">
    <property type="protein sequence ID" value="KUN18023.1"/>
    <property type="molecule type" value="Genomic_DNA"/>
</dbReference>
<organism evidence="2 3">
    <name type="scientific">Streptomyces corchorusii</name>
    <name type="common">Streptomyces chibaensis</name>
    <dbReference type="NCBI Taxonomy" id="1903"/>
    <lineage>
        <taxon>Bacteria</taxon>
        <taxon>Bacillati</taxon>
        <taxon>Actinomycetota</taxon>
        <taxon>Actinomycetes</taxon>
        <taxon>Kitasatosporales</taxon>
        <taxon>Streptomycetaceae</taxon>
        <taxon>Streptomyces</taxon>
    </lineage>
</organism>
<feature type="domain" description="TrwC relaxase" evidence="1">
    <location>
        <begin position="3"/>
        <end position="81"/>
    </location>
</feature>
<dbReference type="AlphaFoldDB" id="A0A101PUM2"/>
<proteinExistence type="predicted"/>
<accession>A0A101PUM2</accession>
<dbReference type="SUPFAM" id="SSF55464">
    <property type="entry name" value="Origin of replication-binding domain, RBD-like"/>
    <property type="match status" value="1"/>
</dbReference>
<comment type="caution">
    <text evidence="2">The sequence shown here is derived from an EMBL/GenBank/DDBJ whole genome shotgun (WGS) entry which is preliminary data.</text>
</comment>
<dbReference type="Proteomes" id="UP000053398">
    <property type="component" value="Unassembled WGS sequence"/>
</dbReference>
<evidence type="ECO:0000259" key="1">
    <source>
        <dbReference type="Pfam" id="PF08751"/>
    </source>
</evidence>
<protein>
    <recommendedName>
        <fullName evidence="1">TrwC relaxase domain-containing protein</fullName>
    </recommendedName>
</protein>
<evidence type="ECO:0000313" key="3">
    <source>
        <dbReference type="Proteomes" id="UP000053398"/>
    </source>
</evidence>
<name>A0A101PUM2_STRCK</name>
<evidence type="ECO:0000313" key="2">
    <source>
        <dbReference type="EMBL" id="KUN18023.1"/>
    </source>
</evidence>
<keyword evidence="3" id="KW-1185">Reference proteome</keyword>
<reference evidence="2 3" key="1">
    <citation type="submission" date="2015-10" db="EMBL/GenBank/DDBJ databases">
        <title>Draft genome sequence of Streptomyces corchorusii DSM 40340, type strain for the species Streptomyces corchorusii.</title>
        <authorList>
            <person name="Ruckert C."/>
            <person name="Winkler A."/>
            <person name="Kalinowski J."/>
            <person name="Kampfer P."/>
            <person name="Glaeser S."/>
        </authorList>
    </citation>
    <scope>NUCLEOTIDE SEQUENCE [LARGE SCALE GENOMIC DNA]</scope>
    <source>
        <strain evidence="2 3">DSM 40340</strain>
    </source>
</reference>
<sequence length="87" mass="9681">MTVTGVGVVFRPQPTIYLLLALGDEETRWVIEVAHERVIERVLEWIEDEVAAVRCGKDGSYRVGSPGGLVVAGFRHYEARSERTLAP</sequence>
<dbReference type="InterPro" id="IPR014862">
    <property type="entry name" value="TrwC"/>
</dbReference>
<dbReference type="Pfam" id="PF08751">
    <property type="entry name" value="TrwC"/>
    <property type="match status" value="1"/>
</dbReference>
<gene>
    <name evidence="2" type="ORF">AQJ11_35760</name>
</gene>